<dbReference type="Proteomes" id="UP000799439">
    <property type="component" value="Unassembled WGS sequence"/>
</dbReference>
<organism evidence="2 3">
    <name type="scientific">Myriangium duriaei CBS 260.36</name>
    <dbReference type="NCBI Taxonomy" id="1168546"/>
    <lineage>
        <taxon>Eukaryota</taxon>
        <taxon>Fungi</taxon>
        <taxon>Dikarya</taxon>
        <taxon>Ascomycota</taxon>
        <taxon>Pezizomycotina</taxon>
        <taxon>Dothideomycetes</taxon>
        <taxon>Dothideomycetidae</taxon>
        <taxon>Myriangiales</taxon>
        <taxon>Myriangiaceae</taxon>
        <taxon>Myriangium</taxon>
    </lineage>
</organism>
<gene>
    <name evidence="2" type="ORF">K461DRAFT_310022</name>
</gene>
<proteinExistence type="predicted"/>
<feature type="region of interest" description="Disordered" evidence="1">
    <location>
        <begin position="1"/>
        <end position="40"/>
    </location>
</feature>
<reference evidence="2" key="1">
    <citation type="journal article" date="2020" name="Stud. Mycol.">
        <title>101 Dothideomycetes genomes: a test case for predicting lifestyles and emergence of pathogens.</title>
        <authorList>
            <person name="Haridas S."/>
            <person name="Albert R."/>
            <person name="Binder M."/>
            <person name="Bloem J."/>
            <person name="Labutti K."/>
            <person name="Salamov A."/>
            <person name="Andreopoulos B."/>
            <person name="Baker S."/>
            <person name="Barry K."/>
            <person name="Bills G."/>
            <person name="Bluhm B."/>
            <person name="Cannon C."/>
            <person name="Castanera R."/>
            <person name="Culley D."/>
            <person name="Daum C."/>
            <person name="Ezra D."/>
            <person name="Gonzalez J."/>
            <person name="Henrissat B."/>
            <person name="Kuo A."/>
            <person name="Liang C."/>
            <person name="Lipzen A."/>
            <person name="Lutzoni F."/>
            <person name="Magnuson J."/>
            <person name="Mondo S."/>
            <person name="Nolan M."/>
            <person name="Ohm R."/>
            <person name="Pangilinan J."/>
            <person name="Park H.-J."/>
            <person name="Ramirez L."/>
            <person name="Alfaro M."/>
            <person name="Sun H."/>
            <person name="Tritt A."/>
            <person name="Yoshinaga Y."/>
            <person name="Zwiers L.-H."/>
            <person name="Turgeon B."/>
            <person name="Goodwin S."/>
            <person name="Spatafora J."/>
            <person name="Crous P."/>
            <person name="Grigoriev I."/>
        </authorList>
    </citation>
    <scope>NUCLEOTIDE SEQUENCE</scope>
    <source>
        <strain evidence="2">CBS 260.36</strain>
    </source>
</reference>
<name>A0A9P4JAL2_9PEZI</name>
<dbReference type="EMBL" id="ML996081">
    <property type="protein sequence ID" value="KAF2158049.1"/>
    <property type="molecule type" value="Genomic_DNA"/>
</dbReference>
<feature type="region of interest" description="Disordered" evidence="1">
    <location>
        <begin position="122"/>
        <end position="173"/>
    </location>
</feature>
<comment type="caution">
    <text evidence="2">The sequence shown here is derived from an EMBL/GenBank/DDBJ whole genome shotgun (WGS) entry which is preliminary data.</text>
</comment>
<feature type="region of interest" description="Disordered" evidence="1">
    <location>
        <begin position="59"/>
        <end position="91"/>
    </location>
</feature>
<accession>A0A9P4JAL2</accession>
<sequence>MSPTKTVAIGGRLRFGAGNPARQKQEQQQEEGNGTSNGREIDAVQARYCVIGVSISALGEHDTPNSARGEGGDVDHISRNSRAPSHQDPVTGDAMRCTMHELCRQSHTPIAYAMRPFAAVHSPQTTATTGQAPGPLADRDQHRNSSMAELPAPSIGVESQMIVRSSTKGRCRD</sequence>
<evidence type="ECO:0000256" key="1">
    <source>
        <dbReference type="SAM" id="MobiDB-lite"/>
    </source>
</evidence>
<evidence type="ECO:0000313" key="3">
    <source>
        <dbReference type="Proteomes" id="UP000799439"/>
    </source>
</evidence>
<evidence type="ECO:0000313" key="2">
    <source>
        <dbReference type="EMBL" id="KAF2158049.1"/>
    </source>
</evidence>
<dbReference type="AlphaFoldDB" id="A0A9P4JAL2"/>
<keyword evidence="3" id="KW-1185">Reference proteome</keyword>
<protein>
    <submittedName>
        <fullName evidence="2">Uncharacterized protein</fullName>
    </submittedName>
</protein>
<feature type="compositionally biased region" description="Polar residues" evidence="1">
    <location>
        <begin position="122"/>
        <end position="131"/>
    </location>
</feature>